<gene>
    <name evidence="1" type="ORF">M2152_001506</name>
</gene>
<dbReference type="Proteomes" id="UP001160142">
    <property type="component" value="Unassembled WGS sequence"/>
</dbReference>
<protein>
    <submittedName>
        <fullName evidence="1">Uncharacterized protein</fullName>
    </submittedName>
</protein>
<proteinExistence type="predicted"/>
<sequence length="153" mass="17215">MSGYDVHMESWGDAVDEAARADLDRLLETSIRLARTRLTEAAHFDPIAIVMTDDGRILEIEQDRSGLGKHPDIESLIRTAMSHLRQVRDQARSVALIMNTRLQQERSDAVEIRLEHRAGAAATVFEPYKKATFGARIEYGTPRAFASRPLLWG</sequence>
<reference evidence="1 2" key="1">
    <citation type="submission" date="2023-04" db="EMBL/GenBank/DDBJ databases">
        <title>Genome Encyclopedia of Bacteria and Archaea VI: Functional Genomics of Type Strains.</title>
        <authorList>
            <person name="Whitman W."/>
        </authorList>
    </citation>
    <scope>NUCLEOTIDE SEQUENCE [LARGE SCALE GENOMIC DNA]</scope>
    <source>
        <strain evidence="1 2">SG_E_30_P1</strain>
    </source>
</reference>
<name>A0ABT6KN84_9MICO</name>
<evidence type="ECO:0000313" key="1">
    <source>
        <dbReference type="EMBL" id="MDH6181324.1"/>
    </source>
</evidence>
<keyword evidence="2" id="KW-1185">Reference proteome</keyword>
<organism evidence="1 2">
    <name type="scientific">Antiquaquibacter oligotrophicus</name>
    <dbReference type="NCBI Taxonomy" id="2880260"/>
    <lineage>
        <taxon>Bacteria</taxon>
        <taxon>Bacillati</taxon>
        <taxon>Actinomycetota</taxon>
        <taxon>Actinomycetes</taxon>
        <taxon>Micrococcales</taxon>
        <taxon>Microbacteriaceae</taxon>
        <taxon>Antiquaquibacter</taxon>
    </lineage>
</organism>
<comment type="caution">
    <text evidence="1">The sequence shown here is derived from an EMBL/GenBank/DDBJ whole genome shotgun (WGS) entry which is preliminary data.</text>
</comment>
<dbReference type="EMBL" id="JARXVQ010000001">
    <property type="protein sequence ID" value="MDH6181324.1"/>
    <property type="molecule type" value="Genomic_DNA"/>
</dbReference>
<accession>A0ABT6KN84</accession>
<evidence type="ECO:0000313" key="2">
    <source>
        <dbReference type="Proteomes" id="UP001160142"/>
    </source>
</evidence>